<gene>
    <name evidence="3" type="ORF">GCM10011385_12070</name>
</gene>
<dbReference type="InterPro" id="IPR007956">
    <property type="entry name" value="Malonyl_CoA_deC_C"/>
</dbReference>
<dbReference type="GO" id="GO:0006633">
    <property type="term" value="P:fatty acid biosynthetic process"/>
    <property type="evidence" value="ECO:0007669"/>
    <property type="project" value="InterPro"/>
</dbReference>
<dbReference type="EMBL" id="BMIF01000003">
    <property type="protein sequence ID" value="GGA59928.1"/>
    <property type="molecule type" value="Genomic_DNA"/>
</dbReference>
<sequence length="449" mass="51295">MSVTFLSELMSEISQRGRSFLQRNREQPRNPIELCEALVSRRGEVSSFVLSEAVWQSWDRLDRKGQVDFLIEVAQRFGPDENAVLEALAVAQERRDADAYHRLHRATEPRSQELIRRLNMAKQGTLRLVRMREVLTDAIGEHPALAHLDGDFFHLFNSWFNRGFLELRPINWNTPASILEKFIEYEAVHEINGWDDLRSRIEPKDRRLFAFFHPQMGEEPLIFVEVALTSQVPNSIQSLLATDREEIAPEQATTAVFYSISNCQNGLKGISFGNFLIKQVVEQLRNELPNLKNFVTLSPVPGFRRWLDGIRKDEQQTVLAPRDLEALAALDEPDWSAETESVYALNPLLQGVAAHYFLAARDKRNRVIDPVARFHLGNGAKLDNIHTFADLSANGRRNAYGLMVNYRYEMSEIEANHEAYAERGDVVASPSVRSLLKKFQSKTKIAHAS</sequence>
<evidence type="ECO:0000259" key="2">
    <source>
        <dbReference type="Pfam" id="PF17408"/>
    </source>
</evidence>
<dbReference type="AlphaFoldDB" id="A0A916W1F4"/>
<evidence type="ECO:0008006" key="5">
    <source>
        <dbReference type="Google" id="ProtNLM"/>
    </source>
</evidence>
<comment type="caution">
    <text evidence="3">The sequence shown here is derived from an EMBL/GenBank/DDBJ whole genome shotgun (WGS) entry which is preliminary data.</text>
</comment>
<dbReference type="GO" id="GO:0050080">
    <property type="term" value="F:malonyl-CoA decarboxylase activity"/>
    <property type="evidence" value="ECO:0007669"/>
    <property type="project" value="InterPro"/>
</dbReference>
<reference evidence="3" key="2">
    <citation type="submission" date="2020-09" db="EMBL/GenBank/DDBJ databases">
        <authorList>
            <person name="Sun Q."/>
            <person name="Zhou Y."/>
        </authorList>
    </citation>
    <scope>NUCLEOTIDE SEQUENCE</scope>
    <source>
        <strain evidence="3">CGMCC 1.15320</strain>
    </source>
</reference>
<dbReference type="PANTHER" id="PTHR28641">
    <property type="match status" value="1"/>
</dbReference>
<dbReference type="InterPro" id="IPR035372">
    <property type="entry name" value="MCD_N"/>
</dbReference>
<dbReference type="Pfam" id="PF17408">
    <property type="entry name" value="MCD_N"/>
    <property type="match status" value="1"/>
</dbReference>
<reference evidence="3" key="1">
    <citation type="journal article" date="2014" name="Int. J. Syst. Evol. Microbiol.">
        <title>Complete genome sequence of Corynebacterium casei LMG S-19264T (=DSM 44701T), isolated from a smear-ripened cheese.</title>
        <authorList>
            <consortium name="US DOE Joint Genome Institute (JGI-PGF)"/>
            <person name="Walter F."/>
            <person name="Albersmeier A."/>
            <person name="Kalinowski J."/>
            <person name="Ruckert C."/>
        </authorList>
    </citation>
    <scope>NUCLEOTIDE SEQUENCE</scope>
    <source>
        <strain evidence="3">CGMCC 1.15320</strain>
    </source>
</reference>
<dbReference type="InterPro" id="IPR042303">
    <property type="entry name" value="Malonyl_CoA_deC_C_sf"/>
</dbReference>
<dbReference type="RefSeq" id="WP_188720069.1">
    <property type="nucleotide sequence ID" value="NZ_BMIF01000003.1"/>
</dbReference>
<dbReference type="PANTHER" id="PTHR28641:SF1">
    <property type="entry name" value="MALONYL-COA DECARBOXYLASE, MITOCHONDRIAL"/>
    <property type="match status" value="1"/>
</dbReference>
<feature type="domain" description="Malonyl-CoA decarboxylase N-terminal" evidence="2">
    <location>
        <begin position="77"/>
        <end position="160"/>
    </location>
</feature>
<evidence type="ECO:0000313" key="4">
    <source>
        <dbReference type="Proteomes" id="UP000636264"/>
    </source>
</evidence>
<feature type="domain" description="Malonyl-CoA decarboxylase C-terminal" evidence="1">
    <location>
        <begin position="163"/>
        <end position="409"/>
    </location>
</feature>
<name>A0A916W1F4_9HYPH</name>
<evidence type="ECO:0000259" key="1">
    <source>
        <dbReference type="Pfam" id="PF05292"/>
    </source>
</evidence>
<dbReference type="Gene3D" id="1.20.140.90">
    <property type="entry name" value="Malonyl-CoA decarboxylase, oligemerization domain"/>
    <property type="match status" value="1"/>
</dbReference>
<dbReference type="Proteomes" id="UP000636264">
    <property type="component" value="Unassembled WGS sequence"/>
</dbReference>
<dbReference type="Pfam" id="PF05292">
    <property type="entry name" value="MCD"/>
    <property type="match status" value="1"/>
</dbReference>
<keyword evidence="4" id="KW-1185">Reference proteome</keyword>
<evidence type="ECO:0000313" key="3">
    <source>
        <dbReference type="EMBL" id="GGA59928.1"/>
    </source>
</evidence>
<dbReference type="InterPro" id="IPR038917">
    <property type="entry name" value="Malonyl_CoA_deC"/>
</dbReference>
<proteinExistence type="predicted"/>
<accession>A0A916W1F4</accession>
<dbReference type="Gene3D" id="3.40.630.150">
    <property type="entry name" value="Malonyl-CoA decarboxylase, catalytic domain"/>
    <property type="match status" value="1"/>
</dbReference>
<protein>
    <recommendedName>
        <fullName evidence="5">MCD, Malonyl-CoA decarboxylase MCD</fullName>
    </recommendedName>
</protein>
<organism evidence="3 4">
    <name type="scientific">Nitratireductor aestuarii</name>
    <dbReference type="NCBI Taxonomy" id="1735103"/>
    <lineage>
        <taxon>Bacteria</taxon>
        <taxon>Pseudomonadati</taxon>
        <taxon>Pseudomonadota</taxon>
        <taxon>Alphaproteobacteria</taxon>
        <taxon>Hyphomicrobiales</taxon>
        <taxon>Phyllobacteriaceae</taxon>
        <taxon>Nitratireductor</taxon>
    </lineage>
</organism>
<dbReference type="InterPro" id="IPR038351">
    <property type="entry name" value="MCD_N_sf"/>
</dbReference>